<dbReference type="PANTHER" id="PTHR12992">
    <property type="entry name" value="NUDIX HYDROLASE"/>
    <property type="match status" value="1"/>
</dbReference>
<evidence type="ECO:0000256" key="1">
    <source>
        <dbReference type="ARBA" id="ARBA00001936"/>
    </source>
</evidence>
<comment type="cofactor">
    <cofactor evidence="2">
        <name>Mg(2+)</name>
        <dbReference type="ChEBI" id="CHEBI:18420"/>
    </cofactor>
</comment>
<dbReference type="InterPro" id="IPR020084">
    <property type="entry name" value="NUDIX_hydrolase_CS"/>
</dbReference>
<evidence type="ECO:0000256" key="5">
    <source>
        <dbReference type="ARBA" id="ARBA00022842"/>
    </source>
</evidence>
<keyword evidence="4 8" id="KW-0378">Hydrolase</keyword>
<keyword evidence="5" id="KW-0460">Magnesium</keyword>
<dbReference type="RefSeq" id="WP_017769262.1">
    <property type="nucleotide sequence ID" value="NZ_LT906454.1"/>
</dbReference>
<dbReference type="InterPro" id="IPR045121">
    <property type="entry name" value="CoAse"/>
</dbReference>
<comment type="cofactor">
    <cofactor evidence="1">
        <name>Mn(2+)</name>
        <dbReference type="ChEBI" id="CHEBI:29035"/>
    </cofactor>
</comment>
<gene>
    <name evidence="8" type="primary">mutT_2</name>
    <name evidence="8" type="ORF">SAMEA4504048_02414</name>
</gene>
<organism evidence="8 9">
    <name type="scientific">Streptococcus acidominimus</name>
    <dbReference type="NCBI Taxonomy" id="1326"/>
    <lineage>
        <taxon>Bacteria</taxon>
        <taxon>Bacillati</taxon>
        <taxon>Bacillota</taxon>
        <taxon>Bacilli</taxon>
        <taxon>Lactobacillales</taxon>
        <taxon>Streptococcaceae</taxon>
        <taxon>Streptococcus</taxon>
    </lineage>
</organism>
<evidence type="ECO:0000256" key="3">
    <source>
        <dbReference type="ARBA" id="ARBA00022723"/>
    </source>
</evidence>
<dbReference type="EC" id="3.6.1.55" evidence="8"/>
<dbReference type="CDD" id="cd03426">
    <property type="entry name" value="NUDIX_CoAse_Nudt7"/>
    <property type="match status" value="1"/>
</dbReference>
<accession>A0A239XNP0</accession>
<proteinExistence type="predicted"/>
<protein>
    <submittedName>
        <fullName evidence="8">NUDIX hydrolase</fullName>
        <ecNumber evidence="8">3.6.1.55</ecNumber>
    </submittedName>
</protein>
<dbReference type="AlphaFoldDB" id="A0A239XNP0"/>
<dbReference type="Pfam" id="PF00293">
    <property type="entry name" value="NUDIX"/>
    <property type="match status" value="1"/>
</dbReference>
<evidence type="ECO:0000256" key="4">
    <source>
        <dbReference type="ARBA" id="ARBA00022801"/>
    </source>
</evidence>
<dbReference type="OrthoDB" id="9802805at2"/>
<keyword evidence="6" id="KW-0464">Manganese</keyword>
<evidence type="ECO:0000259" key="7">
    <source>
        <dbReference type="PROSITE" id="PS51462"/>
    </source>
</evidence>
<dbReference type="PANTHER" id="PTHR12992:SF11">
    <property type="entry name" value="MITOCHONDRIAL COENZYME A DIPHOSPHATASE NUDT8"/>
    <property type="match status" value="1"/>
</dbReference>
<reference evidence="8 9" key="1">
    <citation type="submission" date="2017-06" db="EMBL/GenBank/DDBJ databases">
        <authorList>
            <consortium name="Pathogen Informatics"/>
        </authorList>
    </citation>
    <scope>NUCLEOTIDE SEQUENCE [LARGE SCALE GENOMIC DNA]</scope>
    <source>
        <strain evidence="8 9">NCTC11291</strain>
    </source>
</reference>
<dbReference type="Gene3D" id="3.90.79.10">
    <property type="entry name" value="Nucleoside Triphosphate Pyrophosphohydrolase"/>
    <property type="match status" value="1"/>
</dbReference>
<evidence type="ECO:0000313" key="8">
    <source>
        <dbReference type="EMBL" id="SNV47703.1"/>
    </source>
</evidence>
<dbReference type="KEGG" id="saco:SAME_02414"/>
<evidence type="ECO:0000256" key="2">
    <source>
        <dbReference type="ARBA" id="ARBA00001946"/>
    </source>
</evidence>
<name>A0A239XNP0_STRAI</name>
<evidence type="ECO:0000313" key="9">
    <source>
        <dbReference type="Proteomes" id="UP000215144"/>
    </source>
</evidence>
<dbReference type="GO" id="GO:0010945">
    <property type="term" value="F:coenzyme A diphosphatase activity"/>
    <property type="evidence" value="ECO:0007669"/>
    <property type="project" value="InterPro"/>
</dbReference>
<dbReference type="InterPro" id="IPR015797">
    <property type="entry name" value="NUDIX_hydrolase-like_dom_sf"/>
</dbReference>
<dbReference type="PROSITE" id="PS51462">
    <property type="entry name" value="NUDIX"/>
    <property type="match status" value="1"/>
</dbReference>
<dbReference type="GO" id="GO:0046872">
    <property type="term" value="F:metal ion binding"/>
    <property type="evidence" value="ECO:0007669"/>
    <property type="project" value="UniProtKB-KW"/>
</dbReference>
<dbReference type="GO" id="GO:0035539">
    <property type="term" value="F:8-oxo-7,8-dihydrodeoxyguanosine triphosphate pyrophosphatase activity"/>
    <property type="evidence" value="ECO:0007669"/>
    <property type="project" value="UniProtKB-EC"/>
</dbReference>
<dbReference type="InterPro" id="IPR000086">
    <property type="entry name" value="NUDIX_hydrolase_dom"/>
</dbReference>
<keyword evidence="3" id="KW-0479">Metal-binding</keyword>
<dbReference type="SUPFAM" id="SSF55811">
    <property type="entry name" value="Nudix"/>
    <property type="match status" value="1"/>
</dbReference>
<dbReference type="PROSITE" id="PS00893">
    <property type="entry name" value="NUDIX_BOX"/>
    <property type="match status" value="1"/>
</dbReference>
<sequence>MSNSVPETIKSYHPKPLGQEKAYAVLLPLVKIEGAWHVLYELRSEEISQPGEVAFPGGRIEQGECPEDAAIRETQEELNLPKEAISIFGEIDYLVQGQRTIHCFIGKIDISDLESLSPNSSEVAKVFSIPLDSLMETPPTYYNLEAKLKPDADFPLDRLDKNGKKYRFDSRANKIPFYEQGQEPLWGMTAMFTHRFTEIIKECTLD</sequence>
<dbReference type="EMBL" id="LT906454">
    <property type="protein sequence ID" value="SNV47703.1"/>
    <property type="molecule type" value="Genomic_DNA"/>
</dbReference>
<evidence type="ECO:0000256" key="6">
    <source>
        <dbReference type="ARBA" id="ARBA00023211"/>
    </source>
</evidence>
<dbReference type="Proteomes" id="UP000215144">
    <property type="component" value="Chromosome 1"/>
</dbReference>
<feature type="domain" description="Nudix hydrolase" evidence="7">
    <location>
        <begin position="20"/>
        <end position="151"/>
    </location>
</feature>